<dbReference type="AlphaFoldDB" id="A0A8H6S2F0"/>
<dbReference type="Proteomes" id="UP000636479">
    <property type="component" value="Unassembled WGS sequence"/>
</dbReference>
<proteinExistence type="predicted"/>
<dbReference type="OrthoDB" id="3256306at2759"/>
<protein>
    <submittedName>
        <fullName evidence="2">Uncharacterized protein</fullName>
    </submittedName>
</protein>
<evidence type="ECO:0000313" key="3">
    <source>
        <dbReference type="Proteomes" id="UP000636479"/>
    </source>
</evidence>
<feature type="signal peptide" evidence="1">
    <location>
        <begin position="1"/>
        <end position="15"/>
    </location>
</feature>
<gene>
    <name evidence="2" type="ORF">MIND_01300900</name>
</gene>
<keyword evidence="3" id="KW-1185">Reference proteome</keyword>
<reference evidence="2" key="1">
    <citation type="submission" date="2020-05" db="EMBL/GenBank/DDBJ databases">
        <title>Mycena genomes resolve the evolution of fungal bioluminescence.</title>
        <authorList>
            <person name="Tsai I.J."/>
        </authorList>
    </citation>
    <scope>NUCLEOTIDE SEQUENCE</scope>
    <source>
        <strain evidence="2">171206Taipei</strain>
    </source>
</reference>
<evidence type="ECO:0000313" key="2">
    <source>
        <dbReference type="EMBL" id="KAF7290607.1"/>
    </source>
</evidence>
<dbReference type="RefSeq" id="XP_037213967.1">
    <property type="nucleotide sequence ID" value="XM_037369469.1"/>
</dbReference>
<comment type="caution">
    <text evidence="2">The sequence shown here is derived from an EMBL/GenBank/DDBJ whole genome shotgun (WGS) entry which is preliminary data.</text>
</comment>
<name>A0A8H6S2F0_9AGAR</name>
<feature type="chain" id="PRO_5034917004" evidence="1">
    <location>
        <begin position="16"/>
        <end position="297"/>
    </location>
</feature>
<dbReference type="GeneID" id="59351985"/>
<keyword evidence="1" id="KW-0732">Signal</keyword>
<sequence>MKMLLLLHLAPIIMAASTRTLAVPTPKDVEASNMVLTPAGLRHVSTVHEVPLGGSIRHISNSTIHILDATHTIVKVVNIDPTVTPTSDAVVPAASGWIAYAYFFNAGAAIGSFKTTWTVPPPPSVVNSQSIFLFNAIQPVSDGVIMQPVLQWGQSAAGGGNSWNIASWFVSPGGTFFTTLIGVSPGQSIQGQVQLVGANSDNTRFSYLSSFTNQPATELRIDDVDQLRLATVALEAYGITQSGNYPSGSTTFSGINLELSTGQFPDIVWGTLNDNTDGISVNVGTQGSTSASITISY</sequence>
<evidence type="ECO:0000256" key="1">
    <source>
        <dbReference type="SAM" id="SignalP"/>
    </source>
</evidence>
<dbReference type="EMBL" id="JACAZF010000014">
    <property type="protein sequence ID" value="KAF7290607.1"/>
    <property type="molecule type" value="Genomic_DNA"/>
</dbReference>
<organism evidence="2 3">
    <name type="scientific">Mycena indigotica</name>
    <dbReference type="NCBI Taxonomy" id="2126181"/>
    <lineage>
        <taxon>Eukaryota</taxon>
        <taxon>Fungi</taxon>
        <taxon>Dikarya</taxon>
        <taxon>Basidiomycota</taxon>
        <taxon>Agaricomycotina</taxon>
        <taxon>Agaricomycetes</taxon>
        <taxon>Agaricomycetidae</taxon>
        <taxon>Agaricales</taxon>
        <taxon>Marasmiineae</taxon>
        <taxon>Mycenaceae</taxon>
        <taxon>Mycena</taxon>
    </lineage>
</organism>
<accession>A0A8H6S2F0</accession>